<accession>L8G8D4</accession>
<proteinExistence type="predicted"/>
<feature type="compositionally biased region" description="Basic residues" evidence="1">
    <location>
        <begin position="62"/>
        <end position="74"/>
    </location>
</feature>
<dbReference type="AlphaFoldDB" id="L8G8D4"/>
<organism evidence="2 3">
    <name type="scientific">Pseudogymnoascus destructans (strain ATCC MYA-4855 / 20631-21)</name>
    <name type="common">Bat white-nose syndrome fungus</name>
    <name type="synonym">Geomyces destructans</name>
    <dbReference type="NCBI Taxonomy" id="658429"/>
    <lineage>
        <taxon>Eukaryota</taxon>
        <taxon>Fungi</taxon>
        <taxon>Dikarya</taxon>
        <taxon>Ascomycota</taxon>
        <taxon>Pezizomycotina</taxon>
        <taxon>Leotiomycetes</taxon>
        <taxon>Thelebolales</taxon>
        <taxon>Thelebolaceae</taxon>
        <taxon>Pseudogymnoascus</taxon>
    </lineage>
</organism>
<feature type="compositionally biased region" description="Basic residues" evidence="1">
    <location>
        <begin position="32"/>
        <end position="44"/>
    </location>
</feature>
<protein>
    <submittedName>
        <fullName evidence="2">Uncharacterized protein</fullName>
    </submittedName>
</protein>
<dbReference type="Proteomes" id="UP000011064">
    <property type="component" value="Unassembled WGS sequence"/>
</dbReference>
<feature type="region of interest" description="Disordered" evidence="1">
    <location>
        <begin position="1"/>
        <end position="90"/>
    </location>
</feature>
<dbReference type="OrthoDB" id="3535423at2759"/>
<reference evidence="3" key="1">
    <citation type="submission" date="2010-09" db="EMBL/GenBank/DDBJ databases">
        <title>The genome sequence of Geomyces destructans 20631-21.</title>
        <authorList>
            <consortium name="The Broad Institute Genome Sequencing Platform"/>
            <person name="Cuomo C.A."/>
            <person name="Blehert D.S."/>
            <person name="Lorch J.M."/>
            <person name="Young S.K."/>
            <person name="Zeng Q."/>
            <person name="Gargeya S."/>
            <person name="Fitzgerald M."/>
            <person name="Haas B."/>
            <person name="Abouelleil A."/>
            <person name="Alvarado L."/>
            <person name="Arachchi H.M."/>
            <person name="Berlin A."/>
            <person name="Brown A."/>
            <person name="Chapman S.B."/>
            <person name="Chen Z."/>
            <person name="Dunbar C."/>
            <person name="Freedman E."/>
            <person name="Gearin G."/>
            <person name="Gellesch M."/>
            <person name="Goldberg J."/>
            <person name="Griggs A."/>
            <person name="Gujja S."/>
            <person name="Heiman D."/>
            <person name="Howarth C."/>
            <person name="Larson L."/>
            <person name="Lui A."/>
            <person name="MacDonald P.J.P."/>
            <person name="Montmayeur A."/>
            <person name="Murphy C."/>
            <person name="Neiman D."/>
            <person name="Pearson M."/>
            <person name="Priest M."/>
            <person name="Roberts A."/>
            <person name="Saif S."/>
            <person name="Shea T."/>
            <person name="Shenoy N."/>
            <person name="Sisk P."/>
            <person name="Stolte C."/>
            <person name="Sykes S."/>
            <person name="Wortman J."/>
            <person name="Nusbaum C."/>
            <person name="Birren B."/>
        </authorList>
    </citation>
    <scope>NUCLEOTIDE SEQUENCE [LARGE SCALE GENOMIC DNA]</scope>
    <source>
        <strain evidence="3">ATCC MYA-4855 / 20631-21</strain>
    </source>
</reference>
<dbReference type="VEuPathDB" id="FungiDB:GMDG_03683"/>
<evidence type="ECO:0000313" key="3">
    <source>
        <dbReference type="Proteomes" id="UP000011064"/>
    </source>
</evidence>
<evidence type="ECO:0000256" key="1">
    <source>
        <dbReference type="SAM" id="MobiDB-lite"/>
    </source>
</evidence>
<dbReference type="EMBL" id="GL573229">
    <property type="protein sequence ID" value="ELR09099.1"/>
    <property type="molecule type" value="Genomic_DNA"/>
</dbReference>
<dbReference type="HOGENOM" id="CLU_1326894_0_0_1"/>
<name>L8G8D4_PSED2</name>
<keyword evidence="3" id="KW-1185">Reference proteome</keyword>
<feature type="compositionally biased region" description="Polar residues" evidence="1">
    <location>
        <begin position="14"/>
        <end position="24"/>
    </location>
</feature>
<evidence type="ECO:0000313" key="2">
    <source>
        <dbReference type="EMBL" id="ELR09099.1"/>
    </source>
</evidence>
<feature type="compositionally biased region" description="Basic and acidic residues" evidence="1">
    <location>
        <begin position="1"/>
        <end position="12"/>
    </location>
</feature>
<dbReference type="InParanoid" id="L8G8D4"/>
<sequence>MNSRYFGDEVKLAQKSSAKPSSTFPSPPSWGRARRPLTPRRIPSHHPPQTPGHNPRQFCHLPTRHPHPARRRRSVHLDPRYQNSLRPRPTPCLRNLLPRPHHCPHSTPHPSFAPIRFLVTGGALSISDPNSSALFMGPARKVKGEAEMEILAFAARPEDRENRGGGYAAGDGACAGVGGGGADVGASGWVEGCGNEGVGGGDFGYCA</sequence>
<gene>
    <name evidence="2" type="ORF">GMDG_03683</name>
</gene>
<dbReference type="STRING" id="658429.L8G8D4"/>